<dbReference type="Gene3D" id="2.60.40.3670">
    <property type="match status" value="1"/>
</dbReference>
<evidence type="ECO:0000313" key="2">
    <source>
        <dbReference type="EMBL" id="CUU60051.1"/>
    </source>
</evidence>
<dbReference type="Gene3D" id="1.20.120.1690">
    <property type="match status" value="1"/>
</dbReference>
<protein>
    <submittedName>
        <fullName evidence="2">von Willebrand factor type A domain-containing protein</fullName>
    </submittedName>
</protein>
<dbReference type="InterPro" id="IPR036465">
    <property type="entry name" value="vWFA_dom_sf"/>
</dbReference>
<dbReference type="AlphaFoldDB" id="A0A0S4QX32"/>
<reference evidence="3" key="1">
    <citation type="submission" date="2015-11" db="EMBL/GenBank/DDBJ databases">
        <authorList>
            <person name="Varghese N."/>
        </authorList>
    </citation>
    <scope>NUCLEOTIDE SEQUENCE [LARGE SCALE GENOMIC DNA]</scope>
    <source>
        <strain evidence="3">DSM 45899</strain>
    </source>
</reference>
<proteinExistence type="predicted"/>
<dbReference type="Gene3D" id="3.40.50.410">
    <property type="entry name" value="von Willebrand factor, type A domain"/>
    <property type="match status" value="1"/>
</dbReference>
<dbReference type="RefSeq" id="WP_091284556.1">
    <property type="nucleotide sequence ID" value="NZ_FAOZ01000034.1"/>
</dbReference>
<evidence type="ECO:0000313" key="3">
    <source>
        <dbReference type="Proteomes" id="UP000198802"/>
    </source>
</evidence>
<sequence length="430" mass="45991">MIEFTVRVDRTLYLQRNETKIDALLTVTTNSRGSAGPGPGTYAEVIIIDCSGSMAYPNTKIAAARRAAAAAVDALQEGAHFAVIAGTGHARPVYPRDGMAVASNDTRGKAKEAISRLSADGGTAMGSWLRLARTLLARRPEAVRHAIMLTDGRNESETAQQFADAVEACEGHFQCDCRGIGKGWVAADLRLVATRLLGTASPVVDPAGLVDDFRAVVRRAMSRAVNEVSLRVWTPRGATVQLLKQTAPTIEDLTGRGVRSDALAIDYPTGAWGLETRDYYVVIDGLRPIVADQPSRAGRVGMVVGGTELDSAGVRVQWTDDPYLFTEISERVAESTGQLELARAIQEGIAALRAGDTPKAEAALGPAVRLAHQSGNQRKLRELGRLVEIQDPVAGEVRVRSGVTAYDLEVSELQSWQSRDVGAPDEEIGP</sequence>
<gene>
    <name evidence="2" type="ORF">Ga0074812_13482</name>
</gene>
<dbReference type="SMART" id="SM00327">
    <property type="entry name" value="VWA"/>
    <property type="match status" value="1"/>
</dbReference>
<dbReference type="PANTHER" id="PTHR45737">
    <property type="entry name" value="VON WILLEBRAND FACTOR A DOMAIN-CONTAINING PROTEIN 5A"/>
    <property type="match status" value="1"/>
</dbReference>
<dbReference type="PANTHER" id="PTHR45737:SF6">
    <property type="entry name" value="VON WILLEBRAND FACTOR A DOMAIN-CONTAINING PROTEIN 5A"/>
    <property type="match status" value="1"/>
</dbReference>
<feature type="domain" description="VWFA" evidence="1">
    <location>
        <begin position="43"/>
        <end position="228"/>
    </location>
</feature>
<dbReference type="InterPro" id="IPR002035">
    <property type="entry name" value="VWF_A"/>
</dbReference>
<dbReference type="Proteomes" id="UP000198802">
    <property type="component" value="Unassembled WGS sequence"/>
</dbReference>
<keyword evidence="3" id="KW-1185">Reference proteome</keyword>
<dbReference type="InterPro" id="IPR041176">
    <property type="entry name" value="VWA_3_C"/>
</dbReference>
<dbReference type="Pfam" id="PF18571">
    <property type="entry name" value="VWA_3_C"/>
    <property type="match status" value="1"/>
</dbReference>
<dbReference type="EMBL" id="FAOZ01000034">
    <property type="protein sequence ID" value="CUU60051.1"/>
    <property type="molecule type" value="Genomic_DNA"/>
</dbReference>
<dbReference type="Pfam" id="PF13768">
    <property type="entry name" value="VWA_3"/>
    <property type="match status" value="1"/>
</dbReference>
<dbReference type="PROSITE" id="PS50234">
    <property type="entry name" value="VWFA"/>
    <property type="match status" value="1"/>
</dbReference>
<accession>A0A0S4QX32</accession>
<evidence type="ECO:0000259" key="1">
    <source>
        <dbReference type="PROSITE" id="PS50234"/>
    </source>
</evidence>
<dbReference type="SUPFAM" id="SSF53300">
    <property type="entry name" value="vWA-like"/>
    <property type="match status" value="1"/>
</dbReference>
<organism evidence="2 3">
    <name type="scientific">Parafrankia irregularis</name>
    <dbReference type="NCBI Taxonomy" id="795642"/>
    <lineage>
        <taxon>Bacteria</taxon>
        <taxon>Bacillati</taxon>
        <taxon>Actinomycetota</taxon>
        <taxon>Actinomycetes</taxon>
        <taxon>Frankiales</taxon>
        <taxon>Frankiaceae</taxon>
        <taxon>Parafrankia</taxon>
    </lineage>
</organism>
<name>A0A0S4QX32_9ACTN</name>